<dbReference type="PANTHER" id="PTHR34846">
    <property type="entry name" value="4-CARBOXYMUCONOLACTONE DECARBOXYLASE FAMILY PROTEIN (AFU_ORTHOLOGUE AFUA_6G11590)"/>
    <property type="match status" value="1"/>
</dbReference>
<dbReference type="RefSeq" id="WP_344531894.1">
    <property type="nucleotide sequence ID" value="NZ_BAAAPE010000013.1"/>
</dbReference>
<dbReference type="Proteomes" id="UP001500016">
    <property type="component" value="Unassembled WGS sequence"/>
</dbReference>
<feature type="domain" description="Carboxymuconolactone decarboxylase-like" evidence="2">
    <location>
        <begin position="62"/>
        <end position="118"/>
    </location>
</feature>
<dbReference type="InterPro" id="IPR029032">
    <property type="entry name" value="AhpD-like"/>
</dbReference>
<organism evidence="3 4">
    <name type="scientific">Streptomyces albiaxialis</name>
    <dbReference type="NCBI Taxonomy" id="329523"/>
    <lineage>
        <taxon>Bacteria</taxon>
        <taxon>Bacillati</taxon>
        <taxon>Actinomycetota</taxon>
        <taxon>Actinomycetes</taxon>
        <taxon>Kitasatosporales</taxon>
        <taxon>Streptomycetaceae</taxon>
        <taxon>Streptomyces</taxon>
    </lineage>
</organism>
<protein>
    <submittedName>
        <fullName evidence="3">Carboxymuconolactone decarboxylase family protein</fullName>
    </submittedName>
</protein>
<evidence type="ECO:0000313" key="3">
    <source>
        <dbReference type="EMBL" id="GAA2089628.1"/>
    </source>
</evidence>
<sequence>MTPTPRVPPLEAPYPPDADAVLRRMMPGDEPPLALFRTLARSVPLAEAMHGWGAYQLSRRLGVGVREREIVIDRTCALCGCAYEWGVHVARFAARAGLTDEQVSSLAHGSSADPCWTDERDRVLLDMADALHAEHDLDDALWERLMAEFTREQALDLLMLCGWYHAISFTARAARLAPEPGTPDFEDVRPAEASRASETSETSGV</sequence>
<keyword evidence="4" id="KW-1185">Reference proteome</keyword>
<feature type="region of interest" description="Disordered" evidence="1">
    <location>
        <begin position="179"/>
        <end position="205"/>
    </location>
</feature>
<feature type="compositionally biased region" description="Low complexity" evidence="1">
    <location>
        <begin position="193"/>
        <end position="205"/>
    </location>
</feature>
<proteinExistence type="predicted"/>
<dbReference type="InterPro" id="IPR003779">
    <property type="entry name" value="CMD-like"/>
</dbReference>
<dbReference type="PANTHER" id="PTHR34846:SF5">
    <property type="entry name" value="CARBOXYMUCONOLACTONE DECARBOXYLASE-LIKE DOMAIN-CONTAINING PROTEIN"/>
    <property type="match status" value="1"/>
</dbReference>
<evidence type="ECO:0000259" key="2">
    <source>
        <dbReference type="Pfam" id="PF02627"/>
    </source>
</evidence>
<comment type="caution">
    <text evidence="3">The sequence shown here is derived from an EMBL/GenBank/DDBJ whole genome shotgun (WGS) entry which is preliminary data.</text>
</comment>
<dbReference type="EMBL" id="BAAAPE010000013">
    <property type="protein sequence ID" value="GAA2089628.1"/>
    <property type="molecule type" value="Genomic_DNA"/>
</dbReference>
<accession>A0ABP5HY45</accession>
<evidence type="ECO:0000313" key="4">
    <source>
        <dbReference type="Proteomes" id="UP001500016"/>
    </source>
</evidence>
<dbReference type="Gene3D" id="1.20.1290.10">
    <property type="entry name" value="AhpD-like"/>
    <property type="match status" value="1"/>
</dbReference>
<dbReference type="Pfam" id="PF02627">
    <property type="entry name" value="CMD"/>
    <property type="match status" value="1"/>
</dbReference>
<name>A0ABP5HY45_9ACTN</name>
<evidence type="ECO:0000256" key="1">
    <source>
        <dbReference type="SAM" id="MobiDB-lite"/>
    </source>
</evidence>
<dbReference type="SUPFAM" id="SSF69118">
    <property type="entry name" value="AhpD-like"/>
    <property type="match status" value="1"/>
</dbReference>
<reference evidence="4" key="1">
    <citation type="journal article" date="2019" name="Int. J. Syst. Evol. Microbiol.">
        <title>The Global Catalogue of Microorganisms (GCM) 10K type strain sequencing project: providing services to taxonomists for standard genome sequencing and annotation.</title>
        <authorList>
            <consortium name="The Broad Institute Genomics Platform"/>
            <consortium name="The Broad Institute Genome Sequencing Center for Infectious Disease"/>
            <person name="Wu L."/>
            <person name="Ma J."/>
        </authorList>
    </citation>
    <scope>NUCLEOTIDE SEQUENCE [LARGE SCALE GENOMIC DNA]</scope>
    <source>
        <strain evidence="4">JCM 15478</strain>
    </source>
</reference>
<gene>
    <name evidence="3" type="ORF">GCM10009801_54050</name>
</gene>